<organism evidence="6 7">
    <name type="scientific">Clunio marinus</name>
    <dbReference type="NCBI Taxonomy" id="568069"/>
    <lineage>
        <taxon>Eukaryota</taxon>
        <taxon>Metazoa</taxon>
        <taxon>Ecdysozoa</taxon>
        <taxon>Arthropoda</taxon>
        <taxon>Hexapoda</taxon>
        <taxon>Insecta</taxon>
        <taxon>Pterygota</taxon>
        <taxon>Neoptera</taxon>
        <taxon>Endopterygota</taxon>
        <taxon>Diptera</taxon>
        <taxon>Nematocera</taxon>
        <taxon>Chironomoidea</taxon>
        <taxon>Chironomidae</taxon>
        <taxon>Clunio</taxon>
    </lineage>
</organism>
<evidence type="ECO:0000256" key="2">
    <source>
        <dbReference type="ARBA" id="ARBA00022574"/>
    </source>
</evidence>
<dbReference type="InterPro" id="IPR015943">
    <property type="entry name" value="WD40/YVTN_repeat-like_dom_sf"/>
</dbReference>
<evidence type="ECO:0000256" key="4">
    <source>
        <dbReference type="PROSITE-ProRule" id="PRU00221"/>
    </source>
</evidence>
<evidence type="ECO:0000313" key="6">
    <source>
        <dbReference type="EMBL" id="CRK90388.1"/>
    </source>
</evidence>
<gene>
    <name evidence="6" type="ORF">CLUMA_CG004026</name>
</gene>
<reference evidence="6 7" key="1">
    <citation type="submission" date="2015-04" db="EMBL/GenBank/DDBJ databases">
        <authorList>
            <person name="Syromyatnikov M.Y."/>
            <person name="Popov V.N."/>
        </authorList>
    </citation>
    <scope>NUCLEOTIDE SEQUENCE [LARGE SCALE GENOMIC DNA]</scope>
</reference>
<dbReference type="InterPro" id="IPR036322">
    <property type="entry name" value="WD40_repeat_dom_sf"/>
</dbReference>
<dbReference type="AlphaFoldDB" id="A0A1J1HSM4"/>
<keyword evidence="2 4" id="KW-0853">WD repeat</keyword>
<evidence type="ECO:0000256" key="5">
    <source>
        <dbReference type="SAM" id="MobiDB-lite"/>
    </source>
</evidence>
<feature type="repeat" description="WD" evidence="4">
    <location>
        <begin position="183"/>
        <end position="225"/>
    </location>
</feature>
<name>A0A1J1HSM4_9DIPT</name>
<dbReference type="STRING" id="568069.A0A1J1HSM4"/>
<dbReference type="SUPFAM" id="SSF50978">
    <property type="entry name" value="WD40 repeat-like"/>
    <property type="match status" value="1"/>
</dbReference>
<dbReference type="PANTHER" id="PTHR22889:SF0">
    <property type="entry name" value="WD REPEAT-CONTAINING PROTEIN 89"/>
    <property type="match status" value="1"/>
</dbReference>
<evidence type="ECO:0000313" key="7">
    <source>
        <dbReference type="Proteomes" id="UP000183832"/>
    </source>
</evidence>
<sequence length="392" mass="44785">MALNFDVNIESESEEDPFEDGNTVKNIQEHFRHEFTQVHQEATSLKRKYITHAANSNDFSKISIGIGNEMQVYDVTESGLNKYVGKNEFGQFEHPVSGLKFFHDDPNIVFASTSAGEIHMYDLRSFSRIHTFEDDSELIVKPVNCFDVNANDRLLCAGSDELNHNVYLMFFDIRERRFMGGYFESHQEEVTDVKFHPTDPDTLCSGSTDGLINIFDCKKEKEEDALQFSLNTEDSIAKLQWHYHDKLSCITNTNELLLYDANEHDLLKKWNRSSITEAIKRKSVIDCNLIDCYNYGTDEMLLLATSNYNKGECIRSVTFSENTLDPVGNFSGNSQIIRASLYNAKENLFFTFGEGAIISLWKESESAATNMNVSLKEDSSVKKKLKKKSNPY</sequence>
<dbReference type="InterPro" id="IPR039328">
    <property type="entry name" value="WDR89"/>
</dbReference>
<dbReference type="OrthoDB" id="25131at2759"/>
<keyword evidence="7" id="KW-1185">Reference proteome</keyword>
<keyword evidence="3" id="KW-0677">Repeat</keyword>
<feature type="compositionally biased region" description="Acidic residues" evidence="5">
    <location>
        <begin position="9"/>
        <end position="19"/>
    </location>
</feature>
<dbReference type="Gene3D" id="2.130.10.10">
    <property type="entry name" value="YVTN repeat-like/Quinoprotein amine dehydrogenase"/>
    <property type="match status" value="1"/>
</dbReference>
<proteinExistence type="predicted"/>
<accession>A0A1J1HSM4</accession>
<dbReference type="InterPro" id="IPR001680">
    <property type="entry name" value="WD40_rpt"/>
</dbReference>
<dbReference type="Pfam" id="PF00400">
    <property type="entry name" value="WD40"/>
    <property type="match status" value="1"/>
</dbReference>
<evidence type="ECO:0000256" key="3">
    <source>
        <dbReference type="ARBA" id="ARBA00022737"/>
    </source>
</evidence>
<dbReference type="PANTHER" id="PTHR22889">
    <property type="entry name" value="WD REPEAT-CONTAINING PROTEIN 89"/>
    <property type="match status" value="1"/>
</dbReference>
<dbReference type="SMART" id="SM00320">
    <property type="entry name" value="WD40"/>
    <property type="match status" value="4"/>
</dbReference>
<dbReference type="Proteomes" id="UP000183832">
    <property type="component" value="Unassembled WGS sequence"/>
</dbReference>
<feature type="region of interest" description="Disordered" evidence="5">
    <location>
        <begin position="1"/>
        <end position="21"/>
    </location>
</feature>
<protein>
    <recommendedName>
        <fullName evidence="1">WD repeat-containing protein 89</fullName>
    </recommendedName>
</protein>
<evidence type="ECO:0000256" key="1">
    <source>
        <dbReference type="ARBA" id="ARBA00021125"/>
    </source>
</evidence>
<dbReference type="EMBL" id="CVRI01000018">
    <property type="protein sequence ID" value="CRK90388.1"/>
    <property type="molecule type" value="Genomic_DNA"/>
</dbReference>
<dbReference type="PROSITE" id="PS50082">
    <property type="entry name" value="WD_REPEATS_2"/>
    <property type="match status" value="1"/>
</dbReference>